<gene>
    <name evidence="3" type="ORF">FOZ60_015757</name>
</gene>
<keyword evidence="2" id="KW-1133">Transmembrane helix</keyword>
<evidence type="ECO:0000313" key="4">
    <source>
        <dbReference type="Proteomes" id="UP000541610"/>
    </source>
</evidence>
<keyword evidence="2" id="KW-0812">Transmembrane</keyword>
<evidence type="ECO:0000313" key="3">
    <source>
        <dbReference type="EMBL" id="KAF4691351.1"/>
    </source>
</evidence>
<evidence type="ECO:0000256" key="2">
    <source>
        <dbReference type="SAM" id="Phobius"/>
    </source>
</evidence>
<protein>
    <submittedName>
        <fullName evidence="3">Uncharacterized protein</fullName>
    </submittedName>
</protein>
<feature type="region of interest" description="Disordered" evidence="1">
    <location>
        <begin position="214"/>
        <end position="322"/>
    </location>
</feature>
<reference evidence="3 4" key="1">
    <citation type="submission" date="2020-04" db="EMBL/GenBank/DDBJ databases">
        <title>Perkinsus olseni comparative genomics.</title>
        <authorList>
            <person name="Bogema D.R."/>
        </authorList>
    </citation>
    <scope>NUCLEOTIDE SEQUENCE [LARGE SCALE GENOMIC DNA]</scope>
    <source>
        <strain evidence="3">00978-12</strain>
    </source>
</reference>
<sequence>MPALLSRIAASMTAPKVDDDETAQCSGIVLKLGATTSRPKVRAFRIETVQGSSYLVYRSHRLFSAAAEVKLPLPKFRLHQPRAATAYEAKCVKGSVVSRKMYGGAGVEASRCFDAELLIGAKPRKITVFAVPDDSLVSLYRCLLALQEARVEDGGDMAAAFGDLLSPVPSAFAPSLFSSAPDSARSWRSNVSSVVPPGRGEVASGKMPIIEVIPEHNDTEKRGKSESTVGVDTPEVEAAGSQDRHAVPSSETTPASTVIAWHSQGPTVELPEPSKAVDEAEAGEDEKPDQCEPSSPEAVTESAKDVQKEENMVERKRASPCADQDDAKVADVVFLVTTGFPACLSEDVLMEVATHRKVRESVSGDDQLSSDKLEGALQRAESPAISPVLPRRHEVTEGFDDEFPGTKDVNVDKAALSSAQQTCFKVRRPQMSSDCEVLTTDDSGLTVKRLMLLLLLTYALGVLGAGSMFCNGIFSLLVAVGSLVLVIQQKRARRVRVLKSFAQVERDSSISGEVGECVELAAAVGS</sequence>
<dbReference type="OrthoDB" id="435303at2759"/>
<evidence type="ECO:0000256" key="1">
    <source>
        <dbReference type="SAM" id="MobiDB-lite"/>
    </source>
</evidence>
<feature type="compositionally biased region" description="Basic and acidic residues" evidence="1">
    <location>
        <begin position="302"/>
        <end position="317"/>
    </location>
</feature>
<keyword evidence="2" id="KW-0472">Membrane</keyword>
<feature type="transmembrane region" description="Helical" evidence="2">
    <location>
        <begin position="453"/>
        <end position="486"/>
    </location>
</feature>
<organism evidence="3 4">
    <name type="scientific">Perkinsus olseni</name>
    <name type="common">Perkinsus atlanticus</name>
    <dbReference type="NCBI Taxonomy" id="32597"/>
    <lineage>
        <taxon>Eukaryota</taxon>
        <taxon>Sar</taxon>
        <taxon>Alveolata</taxon>
        <taxon>Perkinsozoa</taxon>
        <taxon>Perkinsea</taxon>
        <taxon>Perkinsida</taxon>
        <taxon>Perkinsidae</taxon>
        <taxon>Perkinsus</taxon>
    </lineage>
</organism>
<comment type="caution">
    <text evidence="3">The sequence shown here is derived from an EMBL/GenBank/DDBJ whole genome shotgun (WGS) entry which is preliminary data.</text>
</comment>
<proteinExistence type="predicted"/>
<dbReference type="EMBL" id="JABANP010000080">
    <property type="protein sequence ID" value="KAF4691351.1"/>
    <property type="molecule type" value="Genomic_DNA"/>
</dbReference>
<dbReference type="AlphaFoldDB" id="A0A7J6P7N0"/>
<feature type="compositionally biased region" description="Basic and acidic residues" evidence="1">
    <location>
        <begin position="214"/>
        <end position="225"/>
    </location>
</feature>
<dbReference type="Proteomes" id="UP000541610">
    <property type="component" value="Unassembled WGS sequence"/>
</dbReference>
<accession>A0A7J6P7N0</accession>
<name>A0A7J6P7N0_PEROL</name>